<dbReference type="CDD" id="cd00167">
    <property type="entry name" value="SANT"/>
    <property type="match status" value="2"/>
</dbReference>
<dbReference type="InterPro" id="IPR015495">
    <property type="entry name" value="Myb_TF_plants"/>
</dbReference>
<evidence type="ECO:0000256" key="1">
    <source>
        <dbReference type="ARBA" id="ARBA00004123"/>
    </source>
</evidence>
<dbReference type="GO" id="GO:0006355">
    <property type="term" value="P:regulation of DNA-templated transcription"/>
    <property type="evidence" value="ECO:0000318"/>
    <property type="project" value="GO_Central"/>
</dbReference>
<dbReference type="FunCoup" id="A0A059BU76">
    <property type="interactions" value="1"/>
</dbReference>
<dbReference type="GO" id="GO:0005634">
    <property type="term" value="C:nucleus"/>
    <property type="evidence" value="ECO:0000318"/>
    <property type="project" value="GO_Central"/>
</dbReference>
<gene>
    <name evidence="8" type="ORF">EUGRSUZ_F03176</name>
</gene>
<evidence type="ECO:0000256" key="5">
    <source>
        <dbReference type="SAM" id="MobiDB-lite"/>
    </source>
</evidence>
<sequence length="305" mass="33863">MGRSPCCAKEGMNRGAWTAMEDKILTDYIKANGDGKWRNLPKKAGLRRCGKSCRLRWLNYLRPDIKRGNITLDEEELIIRLHNLLGNRWSLIAGRLPGRTDNEIKNYWNTTIGRKLQSSSSNSGFVSSRPSLSSFQGSPKSALEKLTIDDTLMPVEPRVSHAKAPACPKALLSPASCQDREAQAPDMVDDKDQSSDRHEDQVTTVRASDGNSNVSCNFMADFELDANFLEAFLESELATDTQQSCFVNSGLDDSHKRELPPLKSSRDSQETLAFIDPGETILSEPDLQCMASLLEDEIDGFNTTS</sequence>
<dbReference type="GO" id="GO:0000987">
    <property type="term" value="F:cis-regulatory region sequence-specific DNA binding"/>
    <property type="evidence" value="ECO:0000318"/>
    <property type="project" value="GO_Central"/>
</dbReference>
<dbReference type="FunFam" id="1.10.10.60:FF:000001">
    <property type="entry name" value="MYB-related transcription factor"/>
    <property type="match status" value="1"/>
</dbReference>
<dbReference type="eggNOG" id="KOG0048">
    <property type="taxonomic scope" value="Eukaryota"/>
</dbReference>
<evidence type="ECO:0000256" key="3">
    <source>
        <dbReference type="ARBA" id="ARBA00023125"/>
    </source>
</evidence>
<dbReference type="KEGG" id="egr:104450012"/>
<feature type="domain" description="Myb-like" evidence="6">
    <location>
        <begin position="9"/>
        <end position="61"/>
    </location>
</feature>
<feature type="region of interest" description="Disordered" evidence="5">
    <location>
        <begin position="118"/>
        <end position="138"/>
    </location>
</feature>
<feature type="domain" description="Myb-like" evidence="6">
    <location>
        <begin position="62"/>
        <end position="112"/>
    </location>
</feature>
<dbReference type="PANTHER" id="PTHR47999">
    <property type="entry name" value="TRANSCRIPTION FACTOR MYB8-RELATED-RELATED"/>
    <property type="match status" value="1"/>
</dbReference>
<dbReference type="EMBL" id="KK198758">
    <property type="protein sequence ID" value="KCW69823.1"/>
    <property type="molecule type" value="Genomic_DNA"/>
</dbReference>
<keyword evidence="3" id="KW-0238">DNA-binding</keyword>
<keyword evidence="4" id="KW-0539">Nucleus</keyword>
<proteinExistence type="predicted"/>
<name>A0A059BU76_EUCGR</name>
<dbReference type="PROSITE" id="PS50090">
    <property type="entry name" value="MYB_LIKE"/>
    <property type="match status" value="2"/>
</dbReference>
<reference evidence="8" key="1">
    <citation type="submission" date="2013-07" db="EMBL/GenBank/DDBJ databases">
        <title>The genome of Eucalyptus grandis.</title>
        <authorList>
            <person name="Schmutz J."/>
            <person name="Hayes R."/>
            <person name="Myburg A."/>
            <person name="Tuskan G."/>
            <person name="Grattapaglia D."/>
            <person name="Rokhsar D.S."/>
        </authorList>
    </citation>
    <scope>NUCLEOTIDE SEQUENCE</scope>
    <source>
        <tissue evidence="8">Leaf extractions</tissue>
    </source>
</reference>
<dbReference type="InterPro" id="IPR017930">
    <property type="entry name" value="Myb_dom"/>
</dbReference>
<dbReference type="PANTHER" id="PTHR47999:SF106">
    <property type="entry name" value="MYB FAMILY PROTEIN"/>
    <property type="match status" value="1"/>
</dbReference>
<evidence type="ECO:0000256" key="2">
    <source>
        <dbReference type="ARBA" id="ARBA00022737"/>
    </source>
</evidence>
<dbReference type="SMART" id="SM00717">
    <property type="entry name" value="SANT"/>
    <property type="match status" value="2"/>
</dbReference>
<dbReference type="Gene3D" id="1.10.10.60">
    <property type="entry name" value="Homeodomain-like"/>
    <property type="match status" value="2"/>
</dbReference>
<evidence type="ECO:0000259" key="6">
    <source>
        <dbReference type="PROSITE" id="PS50090"/>
    </source>
</evidence>
<dbReference type="InParanoid" id="A0A059BU76"/>
<dbReference type="InterPro" id="IPR009057">
    <property type="entry name" value="Homeodomain-like_sf"/>
</dbReference>
<dbReference type="Gramene" id="KCW69823">
    <property type="protein sequence ID" value="KCW69823"/>
    <property type="gene ID" value="EUGRSUZ_F03176"/>
</dbReference>
<accession>A0A059BU76</accession>
<feature type="domain" description="HTH myb-type" evidence="7">
    <location>
        <begin position="9"/>
        <end position="61"/>
    </location>
</feature>
<evidence type="ECO:0000256" key="4">
    <source>
        <dbReference type="ARBA" id="ARBA00023242"/>
    </source>
</evidence>
<dbReference type="SUPFAM" id="SSF46689">
    <property type="entry name" value="Homeodomain-like"/>
    <property type="match status" value="1"/>
</dbReference>
<keyword evidence="2" id="KW-0677">Repeat</keyword>
<evidence type="ECO:0000259" key="7">
    <source>
        <dbReference type="PROSITE" id="PS51294"/>
    </source>
</evidence>
<feature type="domain" description="HTH myb-type" evidence="7">
    <location>
        <begin position="62"/>
        <end position="116"/>
    </location>
</feature>
<feature type="compositionally biased region" description="Low complexity" evidence="5">
    <location>
        <begin position="118"/>
        <end position="131"/>
    </location>
</feature>
<dbReference type="Pfam" id="PF00249">
    <property type="entry name" value="Myb_DNA-binding"/>
    <property type="match status" value="2"/>
</dbReference>
<dbReference type="SMR" id="A0A059BU76"/>
<feature type="compositionally biased region" description="Basic and acidic residues" evidence="5">
    <location>
        <begin position="178"/>
        <end position="201"/>
    </location>
</feature>
<organism evidence="8">
    <name type="scientific">Eucalyptus grandis</name>
    <name type="common">Flooded gum</name>
    <dbReference type="NCBI Taxonomy" id="71139"/>
    <lineage>
        <taxon>Eukaryota</taxon>
        <taxon>Viridiplantae</taxon>
        <taxon>Streptophyta</taxon>
        <taxon>Embryophyta</taxon>
        <taxon>Tracheophyta</taxon>
        <taxon>Spermatophyta</taxon>
        <taxon>Magnoliopsida</taxon>
        <taxon>eudicotyledons</taxon>
        <taxon>Gunneridae</taxon>
        <taxon>Pentapetalae</taxon>
        <taxon>rosids</taxon>
        <taxon>malvids</taxon>
        <taxon>Myrtales</taxon>
        <taxon>Myrtaceae</taxon>
        <taxon>Myrtoideae</taxon>
        <taxon>Eucalypteae</taxon>
        <taxon>Eucalyptus</taxon>
    </lineage>
</organism>
<dbReference type="InterPro" id="IPR001005">
    <property type="entry name" value="SANT/Myb"/>
</dbReference>
<dbReference type="PROSITE" id="PS51294">
    <property type="entry name" value="HTH_MYB"/>
    <property type="match status" value="2"/>
</dbReference>
<protein>
    <submittedName>
        <fullName evidence="8">Uncharacterized protein</fullName>
    </submittedName>
</protein>
<dbReference type="OrthoDB" id="2143914at2759"/>
<dbReference type="AlphaFoldDB" id="A0A059BU76"/>
<evidence type="ECO:0000313" key="8">
    <source>
        <dbReference type="EMBL" id="KCW69823.1"/>
    </source>
</evidence>
<feature type="region of interest" description="Disordered" evidence="5">
    <location>
        <begin position="177"/>
        <end position="208"/>
    </location>
</feature>
<comment type="subcellular location">
    <subcellularLocation>
        <location evidence="1">Nucleus</location>
    </subcellularLocation>
</comment>